<proteinExistence type="predicted"/>
<dbReference type="Proteomes" id="UP000199312">
    <property type="component" value="Unassembled WGS sequence"/>
</dbReference>
<gene>
    <name evidence="5" type="ORF">SAMN04488006_1313</name>
</gene>
<keyword evidence="3" id="KW-0472">Membrane</keyword>
<name>A0A1I6PS47_9FLAO</name>
<dbReference type="Pfam" id="PF00440">
    <property type="entry name" value="TetR_N"/>
    <property type="match status" value="1"/>
</dbReference>
<feature type="transmembrane region" description="Helical" evidence="3">
    <location>
        <begin position="165"/>
        <end position="187"/>
    </location>
</feature>
<keyword evidence="3" id="KW-1133">Transmembrane helix</keyword>
<dbReference type="InterPro" id="IPR009057">
    <property type="entry name" value="Homeodomain-like_sf"/>
</dbReference>
<dbReference type="SUPFAM" id="SSF46689">
    <property type="entry name" value="Homeodomain-like"/>
    <property type="match status" value="1"/>
</dbReference>
<accession>A0A1I6PS47</accession>
<dbReference type="PRINTS" id="PR00455">
    <property type="entry name" value="HTHTETR"/>
</dbReference>
<keyword evidence="1 2" id="KW-0238">DNA-binding</keyword>
<dbReference type="AlphaFoldDB" id="A0A1I6PS47"/>
<dbReference type="InterPro" id="IPR050109">
    <property type="entry name" value="HTH-type_TetR-like_transc_reg"/>
</dbReference>
<evidence type="ECO:0000256" key="2">
    <source>
        <dbReference type="PROSITE-ProRule" id="PRU00335"/>
    </source>
</evidence>
<dbReference type="GO" id="GO:0003677">
    <property type="term" value="F:DNA binding"/>
    <property type="evidence" value="ECO:0007669"/>
    <property type="project" value="UniProtKB-UniRule"/>
</dbReference>
<dbReference type="EMBL" id="FOZP01000002">
    <property type="protein sequence ID" value="SFS43057.1"/>
    <property type="molecule type" value="Genomic_DNA"/>
</dbReference>
<keyword evidence="3" id="KW-0812">Transmembrane</keyword>
<dbReference type="InterPro" id="IPR036271">
    <property type="entry name" value="Tet_transcr_reg_TetR-rel_C_sf"/>
</dbReference>
<dbReference type="STRING" id="593133.SAMN04488006_1313"/>
<evidence type="ECO:0000313" key="5">
    <source>
        <dbReference type="EMBL" id="SFS43057.1"/>
    </source>
</evidence>
<feature type="DNA-binding region" description="H-T-H motif" evidence="2">
    <location>
        <begin position="42"/>
        <end position="61"/>
    </location>
</feature>
<dbReference type="PANTHER" id="PTHR30328:SF54">
    <property type="entry name" value="HTH-TYPE TRANSCRIPTIONAL REPRESSOR SCO4008"/>
    <property type="match status" value="1"/>
</dbReference>
<evidence type="ECO:0000256" key="1">
    <source>
        <dbReference type="ARBA" id="ARBA00023125"/>
    </source>
</evidence>
<protein>
    <submittedName>
        <fullName evidence="5">Transcriptional regulator, TetR family</fullName>
    </submittedName>
</protein>
<evidence type="ECO:0000259" key="4">
    <source>
        <dbReference type="PROSITE" id="PS50977"/>
    </source>
</evidence>
<evidence type="ECO:0000256" key="3">
    <source>
        <dbReference type="SAM" id="Phobius"/>
    </source>
</evidence>
<evidence type="ECO:0000313" key="6">
    <source>
        <dbReference type="Proteomes" id="UP000199312"/>
    </source>
</evidence>
<dbReference type="Gene3D" id="1.10.357.10">
    <property type="entry name" value="Tetracycline Repressor, domain 2"/>
    <property type="match status" value="1"/>
</dbReference>
<dbReference type="InterPro" id="IPR001647">
    <property type="entry name" value="HTH_TetR"/>
</dbReference>
<dbReference type="PROSITE" id="PS50977">
    <property type="entry name" value="HTH_TETR_2"/>
    <property type="match status" value="1"/>
</dbReference>
<dbReference type="SUPFAM" id="SSF48498">
    <property type="entry name" value="Tetracyclin repressor-like, C-terminal domain"/>
    <property type="match status" value="1"/>
</dbReference>
<feature type="domain" description="HTH tetR-type" evidence="4">
    <location>
        <begin position="19"/>
        <end position="79"/>
    </location>
</feature>
<keyword evidence="6" id="KW-1185">Reference proteome</keyword>
<organism evidence="5 6">
    <name type="scientific">Lutibacter maritimus</name>
    <dbReference type="NCBI Taxonomy" id="593133"/>
    <lineage>
        <taxon>Bacteria</taxon>
        <taxon>Pseudomonadati</taxon>
        <taxon>Bacteroidota</taxon>
        <taxon>Flavobacteriia</taxon>
        <taxon>Flavobacteriales</taxon>
        <taxon>Flavobacteriaceae</taxon>
        <taxon>Lutibacter</taxon>
    </lineage>
</organism>
<sequence>MLTIWLNHIVNLMKKIKDTTTETSILNAAKTIFEKKGMDGSRMQEIADEAGINKALLHYYYRNKQQLFEAVFKSAFNLLAPQMHKILNDDSSVYDKIRSFTSNYISFVIKHPYLPNFIIQELNKNPEFAINILAENKFPNIEKFKNQISEEVANGTIKPIKADQLFINILSLNIFPFIAAPLLKGFLDLSKDDYNLMLEYRKTEVAEFIINSIKV</sequence>
<reference evidence="6" key="1">
    <citation type="submission" date="2016-10" db="EMBL/GenBank/DDBJ databases">
        <authorList>
            <person name="Varghese N."/>
            <person name="Submissions S."/>
        </authorList>
    </citation>
    <scope>NUCLEOTIDE SEQUENCE [LARGE SCALE GENOMIC DNA]</scope>
    <source>
        <strain evidence="6">DSM 24450</strain>
    </source>
</reference>
<dbReference type="PANTHER" id="PTHR30328">
    <property type="entry name" value="TRANSCRIPTIONAL REPRESSOR"/>
    <property type="match status" value="1"/>
</dbReference>